<evidence type="ECO:0000259" key="1">
    <source>
        <dbReference type="Pfam" id="PF21178"/>
    </source>
</evidence>
<dbReference type="GeneID" id="111254705"/>
<dbReference type="Gene3D" id="6.10.250.2800">
    <property type="match status" value="1"/>
</dbReference>
<dbReference type="FunCoup" id="A0A7M7KVZ7">
    <property type="interactions" value="614"/>
</dbReference>
<dbReference type="InterPro" id="IPR055460">
    <property type="entry name" value="IFT52_central"/>
</dbReference>
<proteinExistence type="predicted"/>
<reference evidence="4" key="1">
    <citation type="submission" date="2021-01" db="UniProtKB">
        <authorList>
            <consortium name="EnsemblMetazoa"/>
        </authorList>
    </citation>
    <scope>IDENTIFICATION</scope>
</reference>
<dbReference type="KEGG" id="vde:111254705"/>
<dbReference type="RefSeq" id="XP_022671556.1">
    <property type="nucleotide sequence ID" value="XM_022815821.1"/>
</dbReference>
<dbReference type="AlphaFoldDB" id="A0A7M7KVZ7"/>
<dbReference type="PANTHER" id="PTHR12969">
    <property type="entry name" value="NGD5/OSM-6/IFT52"/>
    <property type="match status" value="1"/>
</dbReference>
<dbReference type="SUPFAM" id="SSF52317">
    <property type="entry name" value="Class I glutamine amidotransferase-like"/>
    <property type="match status" value="1"/>
</dbReference>
<dbReference type="GO" id="GO:0042073">
    <property type="term" value="P:intraciliary transport"/>
    <property type="evidence" value="ECO:0007669"/>
    <property type="project" value="TreeGrafter"/>
</dbReference>
<dbReference type="OMA" id="NWNVEQN"/>
<evidence type="ECO:0000313" key="5">
    <source>
        <dbReference type="Proteomes" id="UP000594260"/>
    </source>
</evidence>
<dbReference type="GO" id="GO:0030992">
    <property type="term" value="C:intraciliary transport particle B"/>
    <property type="evidence" value="ECO:0007669"/>
    <property type="project" value="TreeGrafter"/>
</dbReference>
<dbReference type="Pfam" id="PF23352">
    <property type="entry name" value="IFT52_central"/>
    <property type="match status" value="1"/>
</dbReference>
<feature type="domain" description="Intraflagellar transport protein 52 C-terminal" evidence="1">
    <location>
        <begin position="360"/>
        <end position="410"/>
    </location>
</feature>
<dbReference type="EnsemblMetazoa" id="XM_022815821">
    <property type="protein sequence ID" value="XP_022671556"/>
    <property type="gene ID" value="LOC111254705"/>
</dbReference>
<dbReference type="InParanoid" id="A0A7M7KVZ7"/>
<dbReference type="InterPro" id="IPR029062">
    <property type="entry name" value="Class_I_gatase-like"/>
</dbReference>
<evidence type="ECO:0000259" key="2">
    <source>
        <dbReference type="Pfam" id="PF23352"/>
    </source>
</evidence>
<dbReference type="OrthoDB" id="10259368at2759"/>
<name>A0A7M7KVZ7_VARDE</name>
<dbReference type="CDD" id="cd23683">
    <property type="entry name" value="IFT52_CTD"/>
    <property type="match status" value="1"/>
</dbReference>
<dbReference type="InterPro" id="IPR048643">
    <property type="entry name" value="Itf52_C"/>
</dbReference>
<dbReference type="PANTHER" id="PTHR12969:SF7">
    <property type="entry name" value="INTRAFLAGELLAR TRANSPORT PROTEIN 52 HOMOLOG"/>
    <property type="match status" value="1"/>
</dbReference>
<dbReference type="Pfam" id="PF23355">
    <property type="entry name" value="IFT52_GIFT"/>
    <property type="match status" value="1"/>
</dbReference>
<evidence type="ECO:0000313" key="4">
    <source>
        <dbReference type="EnsemblMetazoa" id="XP_022671556"/>
    </source>
</evidence>
<dbReference type="Pfam" id="PF21178">
    <property type="entry name" value="Itf52_C"/>
    <property type="match status" value="1"/>
</dbReference>
<feature type="domain" description="IFT52 central" evidence="2">
    <location>
        <begin position="269"/>
        <end position="349"/>
    </location>
</feature>
<keyword evidence="5" id="KW-1185">Reference proteome</keyword>
<feature type="domain" description="IFT52 GIFT" evidence="3">
    <location>
        <begin position="13"/>
        <end position="252"/>
    </location>
</feature>
<dbReference type="GO" id="GO:0005929">
    <property type="term" value="C:cilium"/>
    <property type="evidence" value="ECO:0007669"/>
    <property type="project" value="TreeGrafter"/>
</dbReference>
<dbReference type="GO" id="GO:0005814">
    <property type="term" value="C:centriole"/>
    <property type="evidence" value="ECO:0007669"/>
    <property type="project" value="TreeGrafter"/>
</dbReference>
<sequence length="422" mass="48039">MVEEKSDRKKTNTVIFDVSKKEPFSINEGYKILHRRLKNSWRVGSNREQIRPEVLKTCDVFVLAGPRAMLLDTERQALKRFIEEGGRLLVMLGDGGEKRFQTNINVLLEEYGLMVNSDVVIRNVYHKYFHPKEAFVNNGVLNRALLELAGKRVDSAQEKRNSQGLAFVYPYGATLNVSRNSIALLSTGTACFPLQRPVCALHQGPNSGRIVVLGSCHMLADLYIDKEENNKIQDIIMQLLTREDVKLNQIDARDPDITDYTTVPDIAYLADRPLGCLDESEELPSDYMNLFELNLFKLDNLALPTVLDSYEELQIKHEPLGLIRPHFDSPFPPLIPSVFPPQFRALKDPGLELFDLDEEFSSQMERLAQLTNRCTDDDLDYYILEAGEILGVFQNSSVKRQAAAVLDHIFTQVCEFKKLNQD</sequence>
<protein>
    <submittedName>
        <fullName evidence="4">Uncharacterized protein</fullName>
    </submittedName>
</protein>
<dbReference type="InterPro" id="IPR039975">
    <property type="entry name" value="IFT52"/>
</dbReference>
<organism evidence="4 5">
    <name type="scientific">Varroa destructor</name>
    <name type="common">Honeybee mite</name>
    <dbReference type="NCBI Taxonomy" id="109461"/>
    <lineage>
        <taxon>Eukaryota</taxon>
        <taxon>Metazoa</taxon>
        <taxon>Ecdysozoa</taxon>
        <taxon>Arthropoda</taxon>
        <taxon>Chelicerata</taxon>
        <taxon>Arachnida</taxon>
        <taxon>Acari</taxon>
        <taxon>Parasitiformes</taxon>
        <taxon>Mesostigmata</taxon>
        <taxon>Gamasina</taxon>
        <taxon>Dermanyssoidea</taxon>
        <taxon>Varroidae</taxon>
        <taxon>Varroa</taxon>
    </lineage>
</organism>
<evidence type="ECO:0000259" key="3">
    <source>
        <dbReference type="Pfam" id="PF23355"/>
    </source>
</evidence>
<dbReference type="Proteomes" id="UP000594260">
    <property type="component" value="Unplaced"/>
</dbReference>
<accession>A0A7M7KVZ7</accession>
<dbReference type="CTD" id="51098"/>
<dbReference type="InterPro" id="IPR055458">
    <property type="entry name" value="IFT52_GIFT"/>
</dbReference>
<dbReference type="GO" id="GO:0060271">
    <property type="term" value="P:cilium assembly"/>
    <property type="evidence" value="ECO:0007669"/>
    <property type="project" value="TreeGrafter"/>
</dbReference>